<organism evidence="1 2">
    <name type="scientific">Myxococcus xanthus (strain DK1622)</name>
    <dbReference type="NCBI Taxonomy" id="246197"/>
    <lineage>
        <taxon>Bacteria</taxon>
        <taxon>Pseudomonadati</taxon>
        <taxon>Myxococcota</taxon>
        <taxon>Myxococcia</taxon>
        <taxon>Myxococcales</taxon>
        <taxon>Cystobacterineae</taxon>
        <taxon>Myxococcaceae</taxon>
        <taxon>Myxococcus</taxon>
    </lineage>
</organism>
<reference evidence="1 2" key="1">
    <citation type="journal article" date="2006" name="Proc. Natl. Acad. Sci. U.S.A.">
        <title>Evolution of sensory complexity recorded in a myxobacterial genome.</title>
        <authorList>
            <person name="Goldman B.S."/>
            <person name="Nierman W.C."/>
            <person name="Kaiser D."/>
            <person name="Slater S.C."/>
            <person name="Durkin A.S."/>
            <person name="Eisen J.A."/>
            <person name="Ronning C.M."/>
            <person name="Barbazuk W.B."/>
            <person name="Blanchard M."/>
            <person name="Field C."/>
            <person name="Halling C."/>
            <person name="Hinkle G."/>
            <person name="Iartchuk O."/>
            <person name="Kim H.S."/>
            <person name="Mackenzie C."/>
            <person name="Madupu R."/>
            <person name="Miller N."/>
            <person name="Shvartsbeyn A."/>
            <person name="Sullivan S.A."/>
            <person name="Vaudin M."/>
            <person name="Wiegand R."/>
            <person name="Kaplan H.B."/>
        </authorList>
    </citation>
    <scope>NUCLEOTIDE SEQUENCE [LARGE SCALE GENOMIC DNA]</scope>
    <source>
        <strain evidence="2">DK1622</strain>
    </source>
</reference>
<accession>Q1D3W8</accession>
<proteinExistence type="predicted"/>
<evidence type="ECO:0000313" key="1">
    <source>
        <dbReference type="EMBL" id="ABF87792.1"/>
    </source>
</evidence>
<evidence type="ECO:0008006" key="3">
    <source>
        <dbReference type="Google" id="ProtNLM"/>
    </source>
</evidence>
<dbReference type="EMBL" id="CP000113">
    <property type="protein sequence ID" value="ABF87792.1"/>
    <property type="molecule type" value="Genomic_DNA"/>
</dbReference>
<dbReference type="OrthoDB" id="5518109at2"/>
<dbReference type="EnsemblBacteria" id="ABF87792">
    <property type="protein sequence ID" value="ABF87792"/>
    <property type="gene ID" value="MXAN_4486"/>
</dbReference>
<dbReference type="HOGENOM" id="CLU_119555_0_0_7"/>
<dbReference type="STRING" id="246197.MXAN_4486"/>
<evidence type="ECO:0000313" key="2">
    <source>
        <dbReference type="Proteomes" id="UP000002402"/>
    </source>
</evidence>
<dbReference type="PROSITE" id="PS51257">
    <property type="entry name" value="PROKAR_LIPOPROTEIN"/>
    <property type="match status" value="1"/>
</dbReference>
<name>Q1D3W8_MYXXD</name>
<sequence>MIDARYLDVTRPRIMPKLNIAISLLCLLAAVSLGCSSSATGTASRRDAYALASCTDTVSCCVQRNPAVPEACGLTASEAAAYTATMDAAMQHAQDKAKEEEDDAEDGWREHCTNTYVACRDQKKPRWDGDCYACFRYCEGQRQWPFELCSRRSR</sequence>
<dbReference type="Proteomes" id="UP000002402">
    <property type="component" value="Chromosome"/>
</dbReference>
<keyword evidence="2" id="KW-1185">Reference proteome</keyword>
<dbReference type="AlphaFoldDB" id="Q1D3W8"/>
<gene>
    <name evidence="1" type="ordered locus">MXAN_4486</name>
</gene>
<protein>
    <recommendedName>
        <fullName evidence="3">Lipoprotein</fullName>
    </recommendedName>
</protein>
<dbReference type="KEGG" id="mxa:MXAN_4486"/>